<dbReference type="Proteomes" id="UP000030742">
    <property type="component" value="Unassembled WGS sequence"/>
</dbReference>
<dbReference type="STRING" id="77166.U4U7N7"/>
<evidence type="ECO:0008006" key="6">
    <source>
        <dbReference type="Google" id="ProtNLM"/>
    </source>
</evidence>
<reference evidence="4 5" key="1">
    <citation type="journal article" date="2013" name="Genome Biol.">
        <title>Draft genome of the mountain pine beetle, Dendroctonus ponderosae Hopkins, a major forest pest.</title>
        <authorList>
            <person name="Keeling C.I."/>
            <person name="Yuen M.M."/>
            <person name="Liao N.Y."/>
            <person name="Docking T.R."/>
            <person name="Chan S.K."/>
            <person name="Taylor G.A."/>
            <person name="Palmquist D.L."/>
            <person name="Jackman S.D."/>
            <person name="Nguyen A."/>
            <person name="Li M."/>
            <person name="Henderson H."/>
            <person name="Janes J.K."/>
            <person name="Zhao Y."/>
            <person name="Pandoh P."/>
            <person name="Moore R."/>
            <person name="Sperling F.A."/>
            <person name="Huber D.P."/>
            <person name="Birol I."/>
            <person name="Jones S.J."/>
            <person name="Bohlmann J."/>
        </authorList>
    </citation>
    <scope>NUCLEOTIDE SEQUENCE</scope>
</reference>
<keyword evidence="2" id="KW-0560">Oxidoreductase</keyword>
<accession>U4U7N7</accession>
<organism evidence="4 5">
    <name type="scientific">Dendroctonus ponderosae</name>
    <name type="common">Mountain pine beetle</name>
    <dbReference type="NCBI Taxonomy" id="77166"/>
    <lineage>
        <taxon>Eukaryota</taxon>
        <taxon>Metazoa</taxon>
        <taxon>Ecdysozoa</taxon>
        <taxon>Arthropoda</taxon>
        <taxon>Hexapoda</taxon>
        <taxon>Insecta</taxon>
        <taxon>Pterygota</taxon>
        <taxon>Neoptera</taxon>
        <taxon>Endopterygota</taxon>
        <taxon>Coleoptera</taxon>
        <taxon>Polyphaga</taxon>
        <taxon>Cucujiformia</taxon>
        <taxon>Curculionidae</taxon>
        <taxon>Scolytinae</taxon>
        <taxon>Dendroctonus</taxon>
    </lineage>
</organism>
<dbReference type="PANTHER" id="PTHR43115">
    <property type="entry name" value="DEHYDROGENASE/REDUCTASE SDR FAMILY MEMBER 11"/>
    <property type="match status" value="1"/>
</dbReference>
<evidence type="ECO:0000256" key="1">
    <source>
        <dbReference type="ARBA" id="ARBA00006484"/>
    </source>
</evidence>
<dbReference type="Gene3D" id="3.40.50.720">
    <property type="entry name" value="NAD(P)-binding Rossmann-like Domain"/>
    <property type="match status" value="2"/>
</dbReference>
<dbReference type="InterPro" id="IPR002347">
    <property type="entry name" value="SDR_fam"/>
</dbReference>
<dbReference type="PRINTS" id="PR00080">
    <property type="entry name" value="SDRFAMILY"/>
</dbReference>
<dbReference type="AlphaFoldDB" id="U4U7N7"/>
<evidence type="ECO:0000256" key="2">
    <source>
        <dbReference type="ARBA" id="ARBA00023002"/>
    </source>
</evidence>
<dbReference type="OrthoDB" id="1933717at2759"/>
<protein>
    <recommendedName>
        <fullName evidence="6">Dehydrogenase/reductase SDR family member 11</fullName>
    </recommendedName>
</protein>
<dbReference type="EMBL" id="KB632052">
    <property type="protein sequence ID" value="ERL88328.1"/>
    <property type="molecule type" value="Genomic_DNA"/>
</dbReference>
<sequence>MVLTLERFIGKVAVVTGASAGIGAAIVEELVKNGLIVAGLARRINKIEKIAHKLSGQKGTLCAFKCDLTEESQIIATVEEVIGTLGPISILINNAGLSQHTSLLRGETKKWKTVLDTNILGLCIVTREVAQNIIANKTAGHIIHINSVLGHVVLDIPGLNMYGPTKYAVTSLAETLRLEINREKLHVKVTSISPGYVKTEFQDIAEFGELPMPALHPADVADAVIYALSTPPHVSEVIVRAVERFSGKVAVVTGASAGIGASIAEDLVKNGIIVAGLARRSENVEKIAQKLTGQKGKLYAFKCDMTVEAEVIATIKQIIAKLGPISILINNAGLSLNTSLLGGDTKKWKTVLDTNILGLCIATREVAQNMIANKTAGHIIHINSVIGHIVIDFPGLNVYGPSKYAVTALAETLRLEVNREKLQIKVTSISPGYVKTGIQSVSGLGDLPIPPLDPADIADAVIYALSTPPHVNVSELTVRAVGS</sequence>
<evidence type="ECO:0000313" key="5">
    <source>
        <dbReference type="Proteomes" id="UP000030742"/>
    </source>
</evidence>
<evidence type="ECO:0000256" key="3">
    <source>
        <dbReference type="RuleBase" id="RU000363"/>
    </source>
</evidence>
<dbReference type="Pfam" id="PF00106">
    <property type="entry name" value="adh_short"/>
    <property type="match status" value="2"/>
</dbReference>
<dbReference type="SUPFAM" id="SSF51735">
    <property type="entry name" value="NAD(P)-binding Rossmann-fold domains"/>
    <property type="match status" value="2"/>
</dbReference>
<name>U4U7N7_DENPD</name>
<evidence type="ECO:0000313" key="4">
    <source>
        <dbReference type="EMBL" id="ERL88328.1"/>
    </source>
</evidence>
<dbReference type="InterPro" id="IPR036291">
    <property type="entry name" value="NAD(P)-bd_dom_sf"/>
</dbReference>
<dbReference type="PANTHER" id="PTHR43115:SF4">
    <property type="entry name" value="DEHYDROGENASE_REDUCTASE SDR FAMILY MEMBER 11"/>
    <property type="match status" value="1"/>
</dbReference>
<dbReference type="PRINTS" id="PR00081">
    <property type="entry name" value="GDHRDH"/>
</dbReference>
<comment type="similarity">
    <text evidence="1 3">Belongs to the short-chain dehydrogenases/reductases (SDR) family.</text>
</comment>
<dbReference type="GO" id="GO:0016616">
    <property type="term" value="F:oxidoreductase activity, acting on the CH-OH group of donors, NAD or NADP as acceptor"/>
    <property type="evidence" value="ECO:0007669"/>
    <property type="project" value="UniProtKB-ARBA"/>
</dbReference>
<dbReference type="FunFam" id="3.40.50.720:FF:000047">
    <property type="entry name" value="NADP-dependent L-serine/L-allo-threonine dehydrogenase"/>
    <property type="match status" value="2"/>
</dbReference>
<proteinExistence type="inferred from homology"/>
<gene>
    <name evidence="4" type="ORF">D910_05715</name>
</gene>